<sequence>MRAAAVLTVLFGLLLIVANHAGWLSTTILDTESFVETLAPLPGDPDVSRALGEAVADGVVQSNDVGQAVADALPDGLKFAAIPLTQSLRDLIADIATKIIRSEPFTAIWEKTLELTHRATLLYIQGVKSDLVTTEDGYVVLDLTPIGSLVTTRLDELGFTVLDGVEADLTIELFETRDGGIVQTLANVIYSVRWFSIFLTVAFLIAAYAVATDRRRLTVWVGGATAIAMVVSLTDGRFIRSIVTAAAEDPIRQAGIKAAGSIVFSQFILQSWIILVIGLVVATGAWLAGDTDGARGVKAGFVNVFHRDAEGT</sequence>
<evidence type="ECO:0000313" key="2">
    <source>
        <dbReference type="EMBL" id="VAW04346.1"/>
    </source>
</evidence>
<protein>
    <recommendedName>
        <fullName evidence="3">Integral membrane protein</fullName>
    </recommendedName>
</protein>
<evidence type="ECO:0008006" key="3">
    <source>
        <dbReference type="Google" id="ProtNLM"/>
    </source>
</evidence>
<feature type="transmembrane region" description="Helical" evidence="1">
    <location>
        <begin position="192"/>
        <end position="210"/>
    </location>
</feature>
<reference evidence="2" key="1">
    <citation type="submission" date="2018-06" db="EMBL/GenBank/DDBJ databases">
        <authorList>
            <person name="Zhirakovskaya E."/>
        </authorList>
    </citation>
    <scope>NUCLEOTIDE SEQUENCE</scope>
</reference>
<name>A0A3B0TBG4_9ZZZZ</name>
<accession>A0A3B0TBG4</accession>
<dbReference type="EMBL" id="UOEI01000393">
    <property type="protein sequence ID" value="VAW04346.1"/>
    <property type="molecule type" value="Genomic_DNA"/>
</dbReference>
<evidence type="ECO:0000256" key="1">
    <source>
        <dbReference type="SAM" id="Phobius"/>
    </source>
</evidence>
<proteinExistence type="predicted"/>
<gene>
    <name evidence="2" type="ORF">MNBD_ACTINO01-201</name>
</gene>
<organism evidence="2">
    <name type="scientific">hydrothermal vent metagenome</name>
    <dbReference type="NCBI Taxonomy" id="652676"/>
    <lineage>
        <taxon>unclassified sequences</taxon>
        <taxon>metagenomes</taxon>
        <taxon>ecological metagenomes</taxon>
    </lineage>
</organism>
<feature type="transmembrane region" description="Helical" evidence="1">
    <location>
        <begin position="267"/>
        <end position="288"/>
    </location>
</feature>
<keyword evidence="1" id="KW-0472">Membrane</keyword>
<dbReference type="AlphaFoldDB" id="A0A3B0TBG4"/>
<keyword evidence="1" id="KW-0812">Transmembrane</keyword>
<feature type="transmembrane region" description="Helical" evidence="1">
    <location>
        <begin position="217"/>
        <end position="234"/>
    </location>
</feature>
<keyword evidence="1" id="KW-1133">Transmembrane helix</keyword>